<dbReference type="STRING" id="1291734.FD02_GL000662"/>
<dbReference type="Pfam" id="PF04404">
    <property type="entry name" value="ERF"/>
    <property type="match status" value="1"/>
</dbReference>
<dbReference type="EMBL" id="AZDJ01000033">
    <property type="protein sequence ID" value="KRK70206.1"/>
    <property type="molecule type" value="Genomic_DNA"/>
</dbReference>
<evidence type="ECO:0000313" key="3">
    <source>
        <dbReference type="Proteomes" id="UP000051804"/>
    </source>
</evidence>
<feature type="region of interest" description="Disordered" evidence="1">
    <location>
        <begin position="125"/>
        <end position="160"/>
    </location>
</feature>
<name>A0A0R1JG81_9LACO</name>
<feature type="compositionally biased region" description="Low complexity" evidence="1">
    <location>
        <begin position="130"/>
        <end position="155"/>
    </location>
</feature>
<accession>A0A0R1JG81</accession>
<keyword evidence="3" id="KW-1185">Reference proteome</keyword>
<dbReference type="InterPro" id="IPR007499">
    <property type="entry name" value="ERF_bacteria_virus"/>
</dbReference>
<dbReference type="OrthoDB" id="149299at2"/>
<comment type="caution">
    <text evidence="2">The sequence shown here is derived from an EMBL/GenBank/DDBJ whole genome shotgun (WGS) entry which is preliminary data.</text>
</comment>
<evidence type="ECO:0000313" key="2">
    <source>
        <dbReference type="EMBL" id="KRK70206.1"/>
    </source>
</evidence>
<evidence type="ECO:0000256" key="1">
    <source>
        <dbReference type="SAM" id="MobiDB-lite"/>
    </source>
</evidence>
<gene>
    <name evidence="2" type="ORF">FD02_GL000662</name>
</gene>
<dbReference type="PATRIC" id="fig|1291734.4.peg.683"/>
<proteinExistence type="predicted"/>
<sequence length="237" mass="25617">MEDLLDNKKNEIFKALAVFRANVKQPQKNADNPFFKSKYVQLEGVVDAIDKATPGTGLSYFQDVQSRDNEVLVTTVITHSSGQYIQLGPLAVPVAKKDAQAFGSAETYARRYALSAAFGITSDVDDDGNAATQTAPRQTAQRPQVRRQPQAKPAPSNDAKELVKLVESTFTLLPAKDKAGNPKPKTTKEFAESLIGLANANTDSKATTISELTPKGAQWMKVYLEKQSAKLAGGDGE</sequence>
<dbReference type="RefSeq" id="WP_082603406.1">
    <property type="nucleotide sequence ID" value="NZ_AZDJ01000033.1"/>
</dbReference>
<reference evidence="2 3" key="1">
    <citation type="journal article" date="2015" name="Genome Announc.">
        <title>Expanding the biotechnology potential of lactobacilli through comparative genomics of 213 strains and associated genera.</title>
        <authorList>
            <person name="Sun Z."/>
            <person name="Harris H.M."/>
            <person name="McCann A."/>
            <person name="Guo C."/>
            <person name="Argimon S."/>
            <person name="Zhang W."/>
            <person name="Yang X."/>
            <person name="Jeffery I.B."/>
            <person name="Cooney J.C."/>
            <person name="Kagawa T.F."/>
            <person name="Liu W."/>
            <person name="Song Y."/>
            <person name="Salvetti E."/>
            <person name="Wrobel A."/>
            <person name="Rasinkangas P."/>
            <person name="Parkhill J."/>
            <person name="Rea M.C."/>
            <person name="O'Sullivan O."/>
            <person name="Ritari J."/>
            <person name="Douillard F.P."/>
            <person name="Paul Ross R."/>
            <person name="Yang R."/>
            <person name="Briner A.E."/>
            <person name="Felis G.E."/>
            <person name="de Vos W.M."/>
            <person name="Barrangou R."/>
            <person name="Klaenhammer T.R."/>
            <person name="Caufield P.W."/>
            <person name="Cui Y."/>
            <person name="Zhang H."/>
            <person name="O'Toole P.W."/>
        </authorList>
    </citation>
    <scope>NUCLEOTIDE SEQUENCE [LARGE SCALE GENOMIC DNA]</scope>
    <source>
        <strain evidence="2 3">JCM 17158</strain>
    </source>
</reference>
<protein>
    <submittedName>
        <fullName evidence="2">Erf family protein</fullName>
    </submittedName>
</protein>
<dbReference type="Proteomes" id="UP000051804">
    <property type="component" value="Unassembled WGS sequence"/>
</dbReference>
<organism evidence="2 3">
    <name type="scientific">Lacticaseibacillus nasuensis JCM 17158</name>
    <dbReference type="NCBI Taxonomy" id="1291734"/>
    <lineage>
        <taxon>Bacteria</taxon>
        <taxon>Bacillati</taxon>
        <taxon>Bacillota</taxon>
        <taxon>Bacilli</taxon>
        <taxon>Lactobacillales</taxon>
        <taxon>Lactobacillaceae</taxon>
        <taxon>Lacticaseibacillus</taxon>
    </lineage>
</organism>
<dbReference type="AlphaFoldDB" id="A0A0R1JG81"/>